<dbReference type="Gene3D" id="1.25.10.10">
    <property type="entry name" value="Leucine-rich Repeat Variant"/>
    <property type="match status" value="1"/>
</dbReference>
<sequence length="648" mass="74295">MKGLKGVLSRSKSHKETKTSSRQHPTGKSRSTPTRSSNASPTKAQASEATIPTNVSTTPTDDIVPVVASSSNNQHLTSRGSARSAEVTNKILKDTPKDTLPALRTPRRQRSSRIYVTREKAELEKSPHFNDVPPSKRQELFVIKLIQCQVLFDFNDPSSDLRNKEIKRQELQEMLEYVATVRGAISDMIYPDVIRMFTVNTFRTISPQTSAVNEGYDPEEDEPALETAWPHLQLVYEFFLRFVESQDFNFQIARKHIDQRFILQLLELFDSEDPRERDFLKTTLHRIYGKFLNLRAFIRRSINNIFFQFIYETEHFNGVAELLEILGSIINGFALPLKKEHKTFLFKVLVPLHKPASLATYSPQLTYCVVQFLEKDPDLVPGVIQGLMRYWPKVNSAKEVIFLTEFEEILDVIEAPEFEIVMVPFFQKLAQCVSSPHFQVAERALYFYNYEDVIHIINDNLEVVMPIIFPSLYKHSKEHWNRTIHGLVYNALQLLMKLDDELFTKYVDKYKQEELSDSKKKSDSDRIIAWKKIETQALLQQNTSLIDEKELIASLNLVVLDKDTDTITSLSATTLVPDDQEDDEEGDAEANSPITAITTTKTLIHEHNHTTNTNNTTSTTPSLSSTIEFEKVSKQPEDDSDNESWHSV</sequence>
<comment type="caution">
    <text evidence="4">The sequence shown here is derived from an EMBL/GenBank/DDBJ whole genome shotgun (WGS) entry which is preliminary data.</text>
</comment>
<dbReference type="FunFam" id="1.25.10.10:FF:000010">
    <property type="entry name" value="Serine/threonine-protein phosphatase 2A 56 kDa regulatory subunit"/>
    <property type="match status" value="1"/>
</dbReference>
<dbReference type="Pfam" id="PF01603">
    <property type="entry name" value="B56"/>
    <property type="match status" value="1"/>
</dbReference>
<comment type="function">
    <text evidence="2">The B regulatory subunit might modulate substrate selectivity and catalytic activity, and also might direct the localization of the catalytic enzyme to a particular subcellular compartment.</text>
</comment>
<feature type="compositionally biased region" description="Polar residues" evidence="3">
    <location>
        <begin position="592"/>
        <end position="602"/>
    </location>
</feature>
<dbReference type="InterPro" id="IPR002554">
    <property type="entry name" value="PP2A_B56"/>
</dbReference>
<feature type="compositionally biased region" description="Polar residues" evidence="3">
    <location>
        <begin position="68"/>
        <end position="81"/>
    </location>
</feature>
<reference evidence="4" key="1">
    <citation type="submission" date="2020-12" db="EMBL/GenBank/DDBJ databases">
        <title>Metabolic potential, ecology and presence of endohyphal bacteria is reflected in genomic diversity of Mucoromycotina.</title>
        <authorList>
            <person name="Muszewska A."/>
            <person name="Okrasinska A."/>
            <person name="Steczkiewicz K."/>
            <person name="Drgas O."/>
            <person name="Orlowska M."/>
            <person name="Perlinska-Lenart U."/>
            <person name="Aleksandrzak-Piekarczyk T."/>
            <person name="Szatraj K."/>
            <person name="Zielenkiewicz U."/>
            <person name="Pilsyk S."/>
            <person name="Malc E."/>
            <person name="Mieczkowski P."/>
            <person name="Kruszewska J.S."/>
            <person name="Biernat P."/>
            <person name="Pawlowska J."/>
        </authorList>
    </citation>
    <scope>NUCLEOTIDE SEQUENCE</scope>
    <source>
        <strain evidence="4">WA0000017839</strain>
    </source>
</reference>
<feature type="region of interest" description="Disordered" evidence="3">
    <location>
        <begin position="1"/>
        <end position="90"/>
    </location>
</feature>
<dbReference type="OrthoDB" id="10264446at2759"/>
<evidence type="ECO:0000256" key="3">
    <source>
        <dbReference type="SAM" id="MobiDB-lite"/>
    </source>
</evidence>
<evidence type="ECO:0000313" key="4">
    <source>
        <dbReference type="EMBL" id="KAG2194002.1"/>
    </source>
</evidence>
<dbReference type="AlphaFoldDB" id="A0A8H7UTY9"/>
<feature type="compositionally biased region" description="Polar residues" evidence="3">
    <location>
        <begin position="20"/>
        <end position="60"/>
    </location>
</feature>
<dbReference type="EMBL" id="JAEPRD010000209">
    <property type="protein sequence ID" value="KAG2194002.1"/>
    <property type="molecule type" value="Genomic_DNA"/>
</dbReference>
<organism evidence="4 5">
    <name type="scientific">Mucor saturninus</name>
    <dbReference type="NCBI Taxonomy" id="64648"/>
    <lineage>
        <taxon>Eukaryota</taxon>
        <taxon>Fungi</taxon>
        <taxon>Fungi incertae sedis</taxon>
        <taxon>Mucoromycota</taxon>
        <taxon>Mucoromycotina</taxon>
        <taxon>Mucoromycetes</taxon>
        <taxon>Mucorales</taxon>
        <taxon>Mucorineae</taxon>
        <taxon>Mucoraceae</taxon>
        <taxon>Mucor</taxon>
    </lineage>
</organism>
<dbReference type="InterPro" id="IPR016024">
    <property type="entry name" value="ARM-type_fold"/>
</dbReference>
<dbReference type="InterPro" id="IPR011989">
    <property type="entry name" value="ARM-like"/>
</dbReference>
<dbReference type="PANTHER" id="PTHR10257">
    <property type="entry name" value="SERINE/THREONINE PROTEIN PHOSPHATASE 2A PP2A REGULATORY SUBUNIT B"/>
    <property type="match status" value="1"/>
</dbReference>
<proteinExistence type="inferred from homology"/>
<dbReference type="GO" id="GO:0007165">
    <property type="term" value="P:signal transduction"/>
    <property type="evidence" value="ECO:0007669"/>
    <property type="project" value="InterPro"/>
</dbReference>
<name>A0A8H7UTY9_9FUNG</name>
<evidence type="ECO:0000256" key="2">
    <source>
        <dbReference type="PIRNR" id="PIRNR028043"/>
    </source>
</evidence>
<feature type="compositionally biased region" description="Acidic residues" evidence="3">
    <location>
        <begin position="578"/>
        <end position="588"/>
    </location>
</feature>
<dbReference type="Proteomes" id="UP000603453">
    <property type="component" value="Unassembled WGS sequence"/>
</dbReference>
<comment type="similarity">
    <text evidence="1">Belongs to the phosphatase 2A regulatory subunit B56 family.</text>
</comment>
<feature type="region of interest" description="Disordered" evidence="3">
    <location>
        <begin position="572"/>
        <end position="648"/>
    </location>
</feature>
<dbReference type="GO" id="GO:0019888">
    <property type="term" value="F:protein phosphatase regulator activity"/>
    <property type="evidence" value="ECO:0007669"/>
    <property type="project" value="UniProtKB-UniRule"/>
</dbReference>
<evidence type="ECO:0000313" key="5">
    <source>
        <dbReference type="Proteomes" id="UP000603453"/>
    </source>
</evidence>
<accession>A0A8H7UTY9</accession>
<dbReference type="SUPFAM" id="SSF48371">
    <property type="entry name" value="ARM repeat"/>
    <property type="match status" value="1"/>
</dbReference>
<keyword evidence="5" id="KW-1185">Reference proteome</keyword>
<evidence type="ECO:0000256" key="1">
    <source>
        <dbReference type="ARBA" id="ARBA00009745"/>
    </source>
</evidence>
<feature type="compositionally biased region" description="Low complexity" evidence="3">
    <location>
        <begin position="610"/>
        <end position="626"/>
    </location>
</feature>
<feature type="compositionally biased region" description="Basic and acidic residues" evidence="3">
    <location>
        <begin position="628"/>
        <end position="637"/>
    </location>
</feature>
<protein>
    <recommendedName>
        <fullName evidence="2">Serine/threonine-protein phosphatase 2A 56 kDa regulatory subunit</fullName>
    </recommendedName>
</protein>
<dbReference type="PANTHER" id="PTHR10257:SF3">
    <property type="entry name" value="SERINE_THREONINE-PROTEIN PHOSPHATASE 2A 56 KDA REGULATORY SUBUNIT GAMMA ISOFORM"/>
    <property type="match status" value="1"/>
</dbReference>
<dbReference type="GO" id="GO:0000159">
    <property type="term" value="C:protein phosphatase type 2A complex"/>
    <property type="evidence" value="ECO:0007669"/>
    <property type="project" value="UniProtKB-UniRule"/>
</dbReference>
<gene>
    <name evidence="4" type="ORF">INT47_005004</name>
</gene>
<dbReference type="PIRSF" id="PIRSF028043">
    <property type="entry name" value="PP2A_B56"/>
    <property type="match status" value="1"/>
</dbReference>